<keyword evidence="1" id="KW-0472">Membrane</keyword>
<keyword evidence="2" id="KW-0732">Signal</keyword>
<keyword evidence="1" id="KW-0812">Transmembrane</keyword>
<name>A0ABY4G314_9BACT</name>
<evidence type="ECO:0000256" key="1">
    <source>
        <dbReference type="SAM" id="Phobius"/>
    </source>
</evidence>
<evidence type="ECO:0000313" key="3">
    <source>
        <dbReference type="EMBL" id="UOQ65260.1"/>
    </source>
</evidence>
<dbReference type="PROSITE" id="PS51257">
    <property type="entry name" value="PROKAR_LIPOPROTEIN"/>
    <property type="match status" value="1"/>
</dbReference>
<feature type="transmembrane region" description="Helical" evidence="1">
    <location>
        <begin position="237"/>
        <end position="256"/>
    </location>
</feature>
<feature type="signal peptide" evidence="2">
    <location>
        <begin position="1"/>
        <end position="21"/>
    </location>
</feature>
<protein>
    <submittedName>
        <fullName evidence="3">Uncharacterized protein</fullName>
    </submittedName>
</protein>
<dbReference type="RefSeq" id="WP_245119267.1">
    <property type="nucleotide sequence ID" value="NZ_CP095061.1"/>
</dbReference>
<evidence type="ECO:0000256" key="2">
    <source>
        <dbReference type="SAM" id="SignalP"/>
    </source>
</evidence>
<evidence type="ECO:0000313" key="4">
    <source>
        <dbReference type="Proteomes" id="UP000830401"/>
    </source>
</evidence>
<gene>
    <name evidence="3" type="ORF">MUN86_17120</name>
</gene>
<proteinExistence type="predicted"/>
<dbReference type="EMBL" id="CP095061">
    <property type="protein sequence ID" value="UOQ65260.1"/>
    <property type="molecule type" value="Genomic_DNA"/>
</dbReference>
<accession>A0ABY4G314</accession>
<organism evidence="3 4">
    <name type="scientific">Hymenobacter volaticus</name>
    <dbReference type="NCBI Taxonomy" id="2932254"/>
    <lineage>
        <taxon>Bacteria</taxon>
        <taxon>Pseudomonadati</taxon>
        <taxon>Bacteroidota</taxon>
        <taxon>Cytophagia</taxon>
        <taxon>Cytophagales</taxon>
        <taxon>Hymenobacteraceae</taxon>
        <taxon>Hymenobacter</taxon>
    </lineage>
</organism>
<feature type="transmembrane region" description="Helical" evidence="1">
    <location>
        <begin position="143"/>
        <end position="162"/>
    </location>
</feature>
<keyword evidence="4" id="KW-1185">Reference proteome</keyword>
<dbReference type="Proteomes" id="UP000830401">
    <property type="component" value="Chromosome"/>
</dbReference>
<sequence length="258" mass="27309">MRLYFKLGVISLLLLSSCQSARFIVPDANEYGVQAIQRPTASTDQTQPVLLAVLSKKESSESPQLSMQHQKPIAALPVGRLPMLSPDTSLNKTLPLVLSGKSDPKTTIVNSIGGAVTATGLGFIIARASADTPQTEWGGISKAMGVLGALLVVLVGVALLFFQGKNGRLRRLREARQAAKNPVVMPLSEDSSKLYSSMRSAEHRVHRSKSGLQLLGYITMYSGILILALSLLGGPPIGFLLAGVITILLGLILLVAGS</sequence>
<feature type="transmembrane region" description="Helical" evidence="1">
    <location>
        <begin position="214"/>
        <end position="231"/>
    </location>
</feature>
<keyword evidence="1" id="KW-1133">Transmembrane helix</keyword>
<feature type="chain" id="PRO_5046800219" evidence="2">
    <location>
        <begin position="22"/>
        <end position="258"/>
    </location>
</feature>
<reference evidence="3" key="1">
    <citation type="submission" date="2022-04" db="EMBL/GenBank/DDBJ databases">
        <title>Hymenobacter sp. isolated from the air.</title>
        <authorList>
            <person name="Won M."/>
            <person name="Lee C.-M."/>
            <person name="Woen H.-Y."/>
            <person name="Kwon S.-W."/>
        </authorList>
    </citation>
    <scope>NUCLEOTIDE SEQUENCE</scope>
    <source>
        <strain evidence="3">5420S-77</strain>
    </source>
</reference>